<dbReference type="AlphaFoldDB" id="A0A1G2DJ94"/>
<protein>
    <recommendedName>
        <fullName evidence="4">Addiction module toxin RelE</fullName>
    </recommendedName>
</protein>
<evidence type="ECO:0000313" key="3">
    <source>
        <dbReference type="Proteomes" id="UP000178636"/>
    </source>
</evidence>
<comment type="caution">
    <text evidence="2">The sequence shown here is derived from an EMBL/GenBank/DDBJ whole genome shotgun (WGS) entry which is preliminary data.</text>
</comment>
<accession>A0A1G2DJ94</accession>
<dbReference type="STRING" id="1798664.A3C93_01835"/>
<dbReference type="Proteomes" id="UP000178636">
    <property type="component" value="Unassembled WGS sequence"/>
</dbReference>
<sequence length="81" mass="9575">MKLFFTDRALDDYHALPASARRLADKQFDFLVKDLRHPSLKAKKYDEGRGVWQARITRDYRTYFLIDGDAYVILTVTKHPK</sequence>
<gene>
    <name evidence="2" type="ORF">A3C93_01835</name>
</gene>
<dbReference type="Pfam" id="PF05016">
    <property type="entry name" value="ParE_toxin"/>
    <property type="match status" value="1"/>
</dbReference>
<evidence type="ECO:0000313" key="2">
    <source>
        <dbReference type="EMBL" id="OGZ13482.1"/>
    </source>
</evidence>
<evidence type="ECO:0000256" key="1">
    <source>
        <dbReference type="ARBA" id="ARBA00022649"/>
    </source>
</evidence>
<dbReference type="EMBL" id="MHLO01000003">
    <property type="protein sequence ID" value="OGZ13482.1"/>
    <property type="molecule type" value="Genomic_DNA"/>
</dbReference>
<name>A0A1G2DJ94_9BACT</name>
<dbReference type="Gene3D" id="3.30.2310.20">
    <property type="entry name" value="RelE-like"/>
    <property type="match status" value="1"/>
</dbReference>
<dbReference type="InterPro" id="IPR007712">
    <property type="entry name" value="RelE/ParE_toxin"/>
</dbReference>
<organism evidence="2 3">
    <name type="scientific">Candidatus Lloydbacteria bacterium RIFCSPHIGHO2_02_FULL_54_17</name>
    <dbReference type="NCBI Taxonomy" id="1798664"/>
    <lineage>
        <taxon>Bacteria</taxon>
        <taxon>Candidatus Lloydiibacteriota</taxon>
    </lineage>
</organism>
<evidence type="ECO:0008006" key="4">
    <source>
        <dbReference type="Google" id="ProtNLM"/>
    </source>
</evidence>
<proteinExistence type="predicted"/>
<reference evidence="2 3" key="1">
    <citation type="journal article" date="2016" name="Nat. Commun.">
        <title>Thousands of microbial genomes shed light on interconnected biogeochemical processes in an aquifer system.</title>
        <authorList>
            <person name="Anantharaman K."/>
            <person name="Brown C.T."/>
            <person name="Hug L.A."/>
            <person name="Sharon I."/>
            <person name="Castelle C.J."/>
            <person name="Probst A.J."/>
            <person name="Thomas B.C."/>
            <person name="Singh A."/>
            <person name="Wilkins M.J."/>
            <person name="Karaoz U."/>
            <person name="Brodie E.L."/>
            <person name="Williams K.H."/>
            <person name="Hubbard S.S."/>
            <person name="Banfield J.F."/>
        </authorList>
    </citation>
    <scope>NUCLEOTIDE SEQUENCE [LARGE SCALE GENOMIC DNA]</scope>
</reference>
<dbReference type="SUPFAM" id="SSF143011">
    <property type="entry name" value="RelE-like"/>
    <property type="match status" value="1"/>
</dbReference>
<keyword evidence="1" id="KW-1277">Toxin-antitoxin system</keyword>
<dbReference type="InterPro" id="IPR035093">
    <property type="entry name" value="RelE/ParE_toxin_dom_sf"/>
</dbReference>